<dbReference type="FunFam" id="1.25.10.10:FF:000148">
    <property type="entry name" value="SIL1 nucleotide exchange factor"/>
    <property type="match status" value="1"/>
</dbReference>
<keyword evidence="13" id="KW-0812">Transmembrane</keyword>
<dbReference type="Proteomes" id="UP000695026">
    <property type="component" value="Unplaced"/>
</dbReference>
<feature type="domain" description="Nucleotide exchange factor Fes1" evidence="14">
    <location>
        <begin position="177"/>
        <end position="254"/>
    </location>
</feature>
<comment type="function">
    <text evidence="10">Required for protein translocation and folding in the endoplasmic reticulum (ER). Functions as a nucleotide exchange factor for the ER lumenal chaperone HSPA5.</text>
</comment>
<evidence type="ECO:0000256" key="10">
    <source>
        <dbReference type="ARBA" id="ARBA00037748"/>
    </source>
</evidence>
<dbReference type="CTD" id="64374"/>
<dbReference type="InterPro" id="IPR013918">
    <property type="entry name" value="Nucleotide_exch_fac_Fes1"/>
</dbReference>
<dbReference type="Pfam" id="PF08609">
    <property type="entry name" value="Fes1"/>
    <property type="match status" value="1"/>
</dbReference>
<organism evidence="15 17">
    <name type="scientific">Python bivittatus</name>
    <name type="common">Burmese python</name>
    <name type="synonym">Python molurus bivittatus</name>
    <dbReference type="NCBI Taxonomy" id="176946"/>
    <lineage>
        <taxon>Eukaryota</taxon>
        <taxon>Metazoa</taxon>
        <taxon>Chordata</taxon>
        <taxon>Craniata</taxon>
        <taxon>Vertebrata</taxon>
        <taxon>Euteleostomi</taxon>
        <taxon>Lepidosauria</taxon>
        <taxon>Squamata</taxon>
        <taxon>Bifurcata</taxon>
        <taxon>Unidentata</taxon>
        <taxon>Episquamata</taxon>
        <taxon>Toxicofera</taxon>
        <taxon>Serpentes</taxon>
        <taxon>Henophidia</taxon>
        <taxon>Pythonidae</taxon>
        <taxon>Python</taxon>
    </lineage>
</organism>
<evidence type="ECO:0000256" key="3">
    <source>
        <dbReference type="ARBA" id="ARBA00015352"/>
    </source>
</evidence>
<dbReference type="KEGG" id="pbi:103050867"/>
<sequence length="496" mass="56348">MGGLAVSDPALASWCRQQKVAMSHSICFWSIVTKLNLVVLLLFITSFSSCLNDRVAEFALTKKEESDLKEQNKEELDVIEGEEEEDLHSEDLEVFYPTNQWQTVRPGQAIPAGLHVQLNLQTGEKLAKLPGDHEEKRDGKDSPKSKRLGQIDIDPNSFTTQELKRALAKMKETMKADDSLEEKTHQEDVRRRFRPIEKLKEEFRELNLQLETDLEIMLKLINKFNNSASTLEEKITALSDLEYYVHQVDNAKDLLSLGGLQLLINGLNSSEPLMKEYASFVLGAALSSNPRVQVAAIEGGALQKLLVILATDQSLAVKKKALFALSSMLRHFPYAQQQFLKLGGLQVLRNLCTEKGMEILYIRTVTLLYDLIVEKESLLQQLLKNSGDEDQVHEKTQQYSQVNLVPAIVEQGWCTIILNLLKMPEHDTREKVLKTVHVLLTFCKDTYTGDPTLNHTLNLLRQEYEELAEEEQKEGEEDGYFKELLHSINSIAQQLK</sequence>
<keyword evidence="7" id="KW-0653">Protein transport</keyword>
<protein>
    <recommendedName>
        <fullName evidence="3">Nucleotide exchange factor SIL1</fullName>
    </recommendedName>
</protein>
<gene>
    <name evidence="16 17" type="primary">SIL1</name>
</gene>
<dbReference type="InterPro" id="IPR011989">
    <property type="entry name" value="ARM-like"/>
</dbReference>
<evidence type="ECO:0000256" key="4">
    <source>
        <dbReference type="ARBA" id="ARBA00022448"/>
    </source>
</evidence>
<comment type="subcellular location">
    <subcellularLocation>
        <location evidence="1">Endoplasmic reticulum lumen</location>
    </subcellularLocation>
</comment>
<evidence type="ECO:0000256" key="11">
    <source>
        <dbReference type="SAM" id="Coils"/>
    </source>
</evidence>
<evidence type="ECO:0000313" key="15">
    <source>
        <dbReference type="Proteomes" id="UP000695026"/>
    </source>
</evidence>
<keyword evidence="13" id="KW-0472">Membrane</keyword>
<keyword evidence="4" id="KW-0813">Transport</keyword>
<evidence type="ECO:0000256" key="7">
    <source>
        <dbReference type="ARBA" id="ARBA00022927"/>
    </source>
</evidence>
<dbReference type="AlphaFoldDB" id="A0A9F5IFY2"/>
<feature type="coiled-coil region" evidence="11">
    <location>
        <begin position="163"/>
        <end position="216"/>
    </location>
</feature>
<keyword evidence="8" id="KW-0811">Translocation</keyword>
<evidence type="ECO:0000256" key="9">
    <source>
        <dbReference type="ARBA" id="ARBA00023180"/>
    </source>
</evidence>
<evidence type="ECO:0000256" key="5">
    <source>
        <dbReference type="ARBA" id="ARBA00022729"/>
    </source>
</evidence>
<accession>A0A9F5IFY2</accession>
<dbReference type="Gene3D" id="1.25.10.10">
    <property type="entry name" value="Leucine-rich Repeat Variant"/>
    <property type="match status" value="1"/>
</dbReference>
<dbReference type="InterPro" id="IPR050693">
    <property type="entry name" value="Hsp70_NEF-Inhibitors"/>
</dbReference>
<reference evidence="16 17" key="1">
    <citation type="submission" date="2025-04" db="UniProtKB">
        <authorList>
            <consortium name="RefSeq"/>
        </authorList>
    </citation>
    <scope>IDENTIFICATION</scope>
    <source>
        <tissue evidence="16 17">Liver</tissue>
    </source>
</reference>
<dbReference type="InterPro" id="IPR016024">
    <property type="entry name" value="ARM-type_fold"/>
</dbReference>
<proteinExistence type="inferred from homology"/>
<dbReference type="PANTHER" id="PTHR19316">
    <property type="entry name" value="PROTEIN FOLDING REGULATOR"/>
    <property type="match status" value="1"/>
</dbReference>
<feature type="transmembrane region" description="Helical" evidence="13">
    <location>
        <begin position="26"/>
        <end position="47"/>
    </location>
</feature>
<dbReference type="RefSeq" id="XP_025023378.1">
    <property type="nucleotide sequence ID" value="XM_025167610.1"/>
</dbReference>
<evidence type="ECO:0000256" key="12">
    <source>
        <dbReference type="SAM" id="MobiDB-lite"/>
    </source>
</evidence>
<keyword evidence="6" id="KW-0256">Endoplasmic reticulum</keyword>
<keyword evidence="9" id="KW-0325">Glycoprotein</keyword>
<dbReference type="GO" id="GO:0005788">
    <property type="term" value="C:endoplasmic reticulum lumen"/>
    <property type="evidence" value="ECO:0007669"/>
    <property type="project" value="UniProtKB-SubCell"/>
</dbReference>
<evidence type="ECO:0000259" key="14">
    <source>
        <dbReference type="Pfam" id="PF08609"/>
    </source>
</evidence>
<dbReference type="GO" id="GO:0015031">
    <property type="term" value="P:protein transport"/>
    <property type="evidence" value="ECO:0007669"/>
    <property type="project" value="UniProtKB-KW"/>
</dbReference>
<evidence type="ECO:0000256" key="6">
    <source>
        <dbReference type="ARBA" id="ARBA00022824"/>
    </source>
</evidence>
<keyword evidence="13" id="KW-1133">Transmembrane helix</keyword>
<keyword evidence="11" id="KW-0175">Coiled coil</keyword>
<dbReference type="SUPFAM" id="SSF48371">
    <property type="entry name" value="ARM repeat"/>
    <property type="match status" value="1"/>
</dbReference>
<evidence type="ECO:0000256" key="8">
    <source>
        <dbReference type="ARBA" id="ARBA00023010"/>
    </source>
</evidence>
<feature type="region of interest" description="Disordered" evidence="12">
    <location>
        <begin position="127"/>
        <end position="152"/>
    </location>
</feature>
<dbReference type="GeneID" id="103050867"/>
<feature type="compositionally biased region" description="Basic and acidic residues" evidence="12">
    <location>
        <begin position="127"/>
        <end position="144"/>
    </location>
</feature>
<evidence type="ECO:0000256" key="1">
    <source>
        <dbReference type="ARBA" id="ARBA00004319"/>
    </source>
</evidence>
<keyword evidence="5" id="KW-0732">Signal</keyword>
<keyword evidence="15" id="KW-1185">Reference proteome</keyword>
<evidence type="ECO:0000256" key="2">
    <source>
        <dbReference type="ARBA" id="ARBA00010588"/>
    </source>
</evidence>
<name>A0A9F5IFY2_PYTBI</name>
<evidence type="ECO:0000313" key="16">
    <source>
        <dbReference type="RefSeq" id="XP_025023378.1"/>
    </source>
</evidence>
<dbReference type="RefSeq" id="XP_025023379.1">
    <property type="nucleotide sequence ID" value="XM_025167611.1"/>
</dbReference>
<dbReference type="OMA" id="FQPTHEW"/>
<dbReference type="GO" id="GO:0000774">
    <property type="term" value="F:adenyl-nucleotide exchange factor activity"/>
    <property type="evidence" value="ECO:0007669"/>
    <property type="project" value="TreeGrafter"/>
</dbReference>
<evidence type="ECO:0000256" key="13">
    <source>
        <dbReference type="SAM" id="Phobius"/>
    </source>
</evidence>
<dbReference type="OrthoDB" id="448649at2759"/>
<dbReference type="PANTHER" id="PTHR19316:SF35">
    <property type="entry name" value="NUCLEOTIDE EXCHANGE FACTOR SIL1"/>
    <property type="match status" value="1"/>
</dbReference>
<evidence type="ECO:0000313" key="17">
    <source>
        <dbReference type="RefSeq" id="XP_025023379.1"/>
    </source>
</evidence>
<comment type="similarity">
    <text evidence="2">Belongs to the SIL1 family.</text>
</comment>